<dbReference type="OrthoDB" id="63113at2759"/>
<feature type="compositionally biased region" description="Basic residues" evidence="1">
    <location>
        <begin position="379"/>
        <end position="390"/>
    </location>
</feature>
<feature type="compositionally biased region" description="Acidic residues" evidence="1">
    <location>
        <begin position="17"/>
        <end position="31"/>
    </location>
</feature>
<feature type="compositionally biased region" description="Low complexity" evidence="1">
    <location>
        <begin position="317"/>
        <end position="330"/>
    </location>
</feature>
<feature type="compositionally biased region" description="Basic and acidic residues" evidence="1">
    <location>
        <begin position="331"/>
        <end position="341"/>
    </location>
</feature>
<feature type="region of interest" description="Disordered" evidence="1">
    <location>
        <begin position="83"/>
        <end position="280"/>
    </location>
</feature>
<reference evidence="2 3" key="1">
    <citation type="submission" date="2018-08" db="EMBL/GenBank/DDBJ databases">
        <title>Draft genome of the lignicolous fungus Coniochaeta pulveracea.</title>
        <authorList>
            <person name="Borstlap C.J."/>
            <person name="De Witt R.N."/>
            <person name="Botha A."/>
            <person name="Volschenk H."/>
        </authorList>
    </citation>
    <scope>NUCLEOTIDE SEQUENCE [LARGE SCALE GENOMIC DNA]</scope>
    <source>
        <strain evidence="2 3">CAB683</strain>
    </source>
</reference>
<organism evidence="2 3">
    <name type="scientific">Coniochaeta pulveracea</name>
    <dbReference type="NCBI Taxonomy" id="177199"/>
    <lineage>
        <taxon>Eukaryota</taxon>
        <taxon>Fungi</taxon>
        <taxon>Dikarya</taxon>
        <taxon>Ascomycota</taxon>
        <taxon>Pezizomycotina</taxon>
        <taxon>Sordariomycetes</taxon>
        <taxon>Sordariomycetidae</taxon>
        <taxon>Coniochaetales</taxon>
        <taxon>Coniochaetaceae</taxon>
        <taxon>Coniochaeta</taxon>
    </lineage>
</organism>
<feature type="region of interest" description="Disordered" evidence="1">
    <location>
        <begin position="295"/>
        <end position="390"/>
    </location>
</feature>
<protein>
    <recommendedName>
        <fullName evidence="4">Prenylated Rab acceptor 1</fullName>
    </recommendedName>
</protein>
<dbReference type="STRING" id="177199.A0A420YE54"/>
<name>A0A420YE54_9PEZI</name>
<comment type="caution">
    <text evidence="2">The sequence shown here is derived from an EMBL/GenBank/DDBJ whole genome shotgun (WGS) entry which is preliminary data.</text>
</comment>
<feature type="region of interest" description="Disordered" evidence="1">
    <location>
        <begin position="1"/>
        <end position="39"/>
    </location>
</feature>
<dbReference type="Proteomes" id="UP000275385">
    <property type="component" value="Unassembled WGS sequence"/>
</dbReference>
<evidence type="ECO:0008006" key="4">
    <source>
        <dbReference type="Google" id="ProtNLM"/>
    </source>
</evidence>
<dbReference type="EMBL" id="QVQW01000016">
    <property type="protein sequence ID" value="RKU46166.1"/>
    <property type="molecule type" value="Genomic_DNA"/>
</dbReference>
<feature type="compositionally biased region" description="Basic and acidic residues" evidence="1">
    <location>
        <begin position="355"/>
        <end position="365"/>
    </location>
</feature>
<evidence type="ECO:0000313" key="2">
    <source>
        <dbReference type="EMBL" id="RKU46166.1"/>
    </source>
</evidence>
<feature type="compositionally biased region" description="Basic and acidic residues" evidence="1">
    <location>
        <begin position="178"/>
        <end position="188"/>
    </location>
</feature>
<keyword evidence="3" id="KW-1185">Reference proteome</keyword>
<evidence type="ECO:0000256" key="1">
    <source>
        <dbReference type="SAM" id="MobiDB-lite"/>
    </source>
</evidence>
<evidence type="ECO:0000313" key="3">
    <source>
        <dbReference type="Proteomes" id="UP000275385"/>
    </source>
</evidence>
<feature type="compositionally biased region" description="Polar residues" evidence="1">
    <location>
        <begin position="162"/>
        <end position="177"/>
    </location>
</feature>
<sequence>MGEASGIRSRRTYNQQYEEEDEETSNDDLDDNLAYGDDRQIQAAVQDREEELVESALARVRRARAKGKKDVNLSQEELLALERRKQRIRVEEERKKRQEREKRFAVPISQLEPTIEHVQRRRAGSIVPEQAAPYPSGPGGYGDEQDQVNYPPMGVFPPPLASTRSRQRSGTASSQRPASRDHTLDRSRGSSPFRFSYVQRGNHPPSASRHVSDGSSRPQSRGGRDEFRVPSYGQALPASISAPSIPNAQRYGSGGLDPFQYMDPGTPYPPAPIPGRRNVSNPALIAGYSVYAAGPVEGYGSPLRRQSSGSSGDTASEEGGSALAGSGILGDSRRVQEREVIIIEDSPEPIPVPEPEARREPERPASRTKKSSGSDATKRKPAGGRRRKGR</sequence>
<accession>A0A420YE54</accession>
<feature type="compositionally biased region" description="Basic and acidic residues" evidence="1">
    <location>
        <begin position="83"/>
        <end position="104"/>
    </location>
</feature>
<gene>
    <name evidence="2" type="ORF">DL546_008080</name>
</gene>
<feature type="compositionally biased region" description="Polar residues" evidence="1">
    <location>
        <begin position="304"/>
        <end position="314"/>
    </location>
</feature>
<dbReference type="AlphaFoldDB" id="A0A420YE54"/>
<proteinExistence type="predicted"/>